<dbReference type="Proteomes" id="UP000809081">
    <property type="component" value="Unassembled WGS sequence"/>
</dbReference>
<evidence type="ECO:0000313" key="1">
    <source>
        <dbReference type="EMBL" id="MBM7636871.1"/>
    </source>
</evidence>
<comment type="caution">
    <text evidence="1">The sequence shown here is derived from an EMBL/GenBank/DDBJ whole genome shotgun (WGS) entry which is preliminary data.</text>
</comment>
<accession>A0ABS2PP37</accession>
<keyword evidence="2" id="KW-1185">Reference proteome</keyword>
<name>A0ABS2PP37_9STRE</name>
<dbReference type="EMBL" id="JAFBEI010000040">
    <property type="protein sequence ID" value="MBM7636871.1"/>
    <property type="molecule type" value="Genomic_DNA"/>
</dbReference>
<dbReference type="RefSeq" id="WP_205017736.1">
    <property type="nucleotide sequence ID" value="NZ_JAFBEI010000040.1"/>
</dbReference>
<proteinExistence type="predicted"/>
<organism evidence="1 2">
    <name type="scientific">Streptococcus saliviloxodontae</name>
    <dbReference type="NCBI Taxonomy" id="1349416"/>
    <lineage>
        <taxon>Bacteria</taxon>
        <taxon>Bacillati</taxon>
        <taxon>Bacillota</taxon>
        <taxon>Bacilli</taxon>
        <taxon>Lactobacillales</taxon>
        <taxon>Streptococcaceae</taxon>
        <taxon>Streptococcus</taxon>
    </lineage>
</organism>
<reference evidence="1 2" key="1">
    <citation type="submission" date="2021-01" db="EMBL/GenBank/DDBJ databases">
        <title>Genomic Encyclopedia of Type Strains, Phase IV (KMG-IV): sequencing the most valuable type-strain genomes for metagenomic binning, comparative biology and taxonomic classification.</title>
        <authorList>
            <person name="Goeker M."/>
        </authorList>
    </citation>
    <scope>NUCLEOTIDE SEQUENCE [LARGE SCALE GENOMIC DNA]</scope>
    <source>
        <strain evidence="1 2">DSM 27513</strain>
    </source>
</reference>
<gene>
    <name evidence="1" type="ORF">JOC31_001698</name>
</gene>
<protein>
    <submittedName>
        <fullName evidence="1">Uncharacterized protein</fullName>
    </submittedName>
</protein>
<evidence type="ECO:0000313" key="2">
    <source>
        <dbReference type="Proteomes" id="UP000809081"/>
    </source>
</evidence>
<sequence length="58" mass="5899">MAPLTVVTASGIAEAANLFADWSTTVACLSSSFDAFSKTVTAMADKLRAVAESSASRA</sequence>